<dbReference type="InterPro" id="IPR002885">
    <property type="entry name" value="PPR_rpt"/>
</dbReference>
<feature type="repeat" description="PPR" evidence="3">
    <location>
        <begin position="679"/>
        <end position="713"/>
    </location>
</feature>
<dbReference type="EMBL" id="JBGMDY010000004">
    <property type="protein sequence ID" value="KAL2338721.1"/>
    <property type="molecule type" value="Genomic_DNA"/>
</dbReference>
<feature type="repeat" description="PPR" evidence="3">
    <location>
        <begin position="297"/>
        <end position="331"/>
    </location>
</feature>
<dbReference type="PROSITE" id="PS51375">
    <property type="entry name" value="PPR"/>
    <property type="match status" value="9"/>
</dbReference>
<sequence length="781" mass="88552">MHRFTMSSSLCFILIIGQISSTLEYESPAGTSEAAALWVTPLGHSLVHQIIITSQTIAQEEEFARWFEGDNSTQTSYFYSTIDQWMCYKEVCLVINSNILSEILVSKDKIYVVLRCGFTNFIKYGRFMLPFVILVLSKPILFSMYYTTCSDLRNGIKQFILHIISMVRNVMKLNHHRRAPLSDVPCFPLLRTFQPFLLLLVALRKTDMRVEFEQVFRRLREKKGFSFDRWGYNVCIHAFGCWGDLATCFNLFKEMKGLVSPDLCTYNSLIAALCRLGKVDDALLVWEELNSSPHQPDRFTYTNLIHACSKTYRLGDATRLFNHMQSNGLQPDTLVYNSLVNGHFKATKVTEACQLFEKMVQEGVKPSSWTYNILIHGLLRNGRAEAAYTMFCDLKKKGQFVDGITYSIVVLQLCKEGQLEEALQLVEEMEARGFVVDLVTITSLLISIHRHGRWDWTDRLMKHIREGNLLLSVLKWTTGMEASMKNPPCKKMDYTSMFPSKGDFSDIMSFMSDAQDTNNIHDGEETTSNDIDEWSSSPHMDKLADQVSSIGRSSQLFTPSCGQRVQEKGSDSFDVDMVNTFLSIFLSKGKLSLACKLFEIFTDAGVDPASYTYNSIMSSFVKKGYFTEAWAILNEMGEKLCPADIATYNMIIQGLGKMGKADLASAVLDRLLKQGGYLDIVMYNTLINALGKAGRIDEVNKLFEQMRSSGLNPDVVTYNTLIEVHSKAGLLKDAYKFLKMMLDAGCSPNHVTDTTLDYLGREIDKLRYQRASILSEKDDPS</sequence>
<proteinExistence type="inferred from homology"/>
<evidence type="ECO:0000256" key="2">
    <source>
        <dbReference type="ARBA" id="ARBA00022737"/>
    </source>
</evidence>
<feature type="repeat" description="PPR" evidence="3">
    <location>
        <begin position="714"/>
        <end position="748"/>
    </location>
</feature>
<dbReference type="NCBIfam" id="TIGR00756">
    <property type="entry name" value="PPR"/>
    <property type="match status" value="9"/>
</dbReference>
<keyword evidence="6" id="KW-1185">Reference proteome</keyword>
<dbReference type="AlphaFoldDB" id="A0ABD1MSD5"/>
<feature type="signal peptide" evidence="4">
    <location>
        <begin position="1"/>
        <end position="21"/>
    </location>
</feature>
<dbReference type="Pfam" id="PF12854">
    <property type="entry name" value="PPR_1"/>
    <property type="match status" value="1"/>
</dbReference>
<name>A0ABD1MSD5_9FABA</name>
<protein>
    <recommendedName>
        <fullName evidence="7">Pentatricopeptide repeat-containing protein</fullName>
    </recommendedName>
</protein>
<feature type="repeat" description="PPR" evidence="3">
    <location>
        <begin position="644"/>
        <end position="678"/>
    </location>
</feature>
<comment type="similarity">
    <text evidence="1">Belongs to the PPR family. P subfamily.</text>
</comment>
<evidence type="ECO:0000313" key="5">
    <source>
        <dbReference type="EMBL" id="KAL2338721.1"/>
    </source>
</evidence>
<feature type="repeat" description="PPR" evidence="3">
    <location>
        <begin position="367"/>
        <end position="401"/>
    </location>
</feature>
<dbReference type="PANTHER" id="PTHR47936:SF1">
    <property type="entry name" value="PENTATRICOPEPTIDE REPEAT-CONTAINING PROTEIN GUN1, CHLOROPLASTIC"/>
    <property type="match status" value="1"/>
</dbReference>
<feature type="repeat" description="PPR" evidence="3">
    <location>
        <begin position="402"/>
        <end position="436"/>
    </location>
</feature>
<evidence type="ECO:0000256" key="1">
    <source>
        <dbReference type="ARBA" id="ARBA00007626"/>
    </source>
</evidence>
<dbReference type="Pfam" id="PF01535">
    <property type="entry name" value="PPR"/>
    <property type="match status" value="1"/>
</dbReference>
<feature type="repeat" description="PPR" evidence="3">
    <location>
        <begin position="332"/>
        <end position="366"/>
    </location>
</feature>
<comment type="caution">
    <text evidence="5">The sequence shown here is derived from an EMBL/GenBank/DDBJ whole genome shotgun (WGS) entry which is preliminary data.</text>
</comment>
<dbReference type="Pfam" id="PF13041">
    <property type="entry name" value="PPR_2"/>
    <property type="match status" value="4"/>
</dbReference>
<dbReference type="InterPro" id="IPR011990">
    <property type="entry name" value="TPR-like_helical_dom_sf"/>
</dbReference>
<dbReference type="PANTHER" id="PTHR47936">
    <property type="entry name" value="PPR_LONG DOMAIN-CONTAINING PROTEIN"/>
    <property type="match status" value="1"/>
</dbReference>
<evidence type="ECO:0000256" key="3">
    <source>
        <dbReference type="PROSITE-ProRule" id="PRU00708"/>
    </source>
</evidence>
<keyword evidence="2" id="KW-0677">Repeat</keyword>
<keyword evidence="4" id="KW-0732">Signal</keyword>
<dbReference type="Proteomes" id="UP001603857">
    <property type="component" value="Unassembled WGS sequence"/>
</dbReference>
<evidence type="ECO:0008006" key="7">
    <source>
        <dbReference type="Google" id="ProtNLM"/>
    </source>
</evidence>
<evidence type="ECO:0000313" key="6">
    <source>
        <dbReference type="Proteomes" id="UP001603857"/>
    </source>
</evidence>
<dbReference type="Gene3D" id="1.25.40.10">
    <property type="entry name" value="Tetratricopeptide repeat domain"/>
    <property type="match status" value="4"/>
</dbReference>
<gene>
    <name evidence="5" type="ORF">Fmac_013167</name>
</gene>
<evidence type="ECO:0000256" key="4">
    <source>
        <dbReference type="SAM" id="SignalP"/>
    </source>
</evidence>
<accession>A0ABD1MSD5</accession>
<feature type="chain" id="PRO_5044774937" description="Pentatricopeptide repeat-containing protein" evidence="4">
    <location>
        <begin position="22"/>
        <end position="781"/>
    </location>
</feature>
<feature type="repeat" description="PPR" evidence="3">
    <location>
        <begin position="262"/>
        <end position="296"/>
    </location>
</feature>
<feature type="repeat" description="PPR" evidence="3">
    <location>
        <begin position="609"/>
        <end position="643"/>
    </location>
</feature>
<organism evidence="5 6">
    <name type="scientific">Flemingia macrophylla</name>
    <dbReference type="NCBI Taxonomy" id="520843"/>
    <lineage>
        <taxon>Eukaryota</taxon>
        <taxon>Viridiplantae</taxon>
        <taxon>Streptophyta</taxon>
        <taxon>Embryophyta</taxon>
        <taxon>Tracheophyta</taxon>
        <taxon>Spermatophyta</taxon>
        <taxon>Magnoliopsida</taxon>
        <taxon>eudicotyledons</taxon>
        <taxon>Gunneridae</taxon>
        <taxon>Pentapetalae</taxon>
        <taxon>rosids</taxon>
        <taxon>fabids</taxon>
        <taxon>Fabales</taxon>
        <taxon>Fabaceae</taxon>
        <taxon>Papilionoideae</taxon>
        <taxon>50 kb inversion clade</taxon>
        <taxon>NPAAA clade</taxon>
        <taxon>indigoferoid/millettioid clade</taxon>
        <taxon>Phaseoleae</taxon>
        <taxon>Flemingia</taxon>
    </lineage>
</organism>
<reference evidence="5 6" key="1">
    <citation type="submission" date="2024-08" db="EMBL/GenBank/DDBJ databases">
        <title>Insights into the chromosomal genome structure of Flemingia macrophylla.</title>
        <authorList>
            <person name="Ding Y."/>
            <person name="Zhao Y."/>
            <person name="Bi W."/>
            <person name="Wu M."/>
            <person name="Zhao G."/>
            <person name="Gong Y."/>
            <person name="Li W."/>
            <person name="Zhang P."/>
        </authorList>
    </citation>
    <scope>NUCLEOTIDE SEQUENCE [LARGE SCALE GENOMIC DNA]</scope>
    <source>
        <strain evidence="5">DYQJB</strain>
        <tissue evidence="5">Leaf</tissue>
    </source>
</reference>